<organism evidence="5 6">
    <name type="scientific">Chlamydomonas eustigma</name>
    <dbReference type="NCBI Taxonomy" id="1157962"/>
    <lineage>
        <taxon>Eukaryota</taxon>
        <taxon>Viridiplantae</taxon>
        <taxon>Chlorophyta</taxon>
        <taxon>core chlorophytes</taxon>
        <taxon>Chlorophyceae</taxon>
        <taxon>CS clade</taxon>
        <taxon>Chlamydomonadales</taxon>
        <taxon>Chlamydomonadaceae</taxon>
        <taxon>Chlamydomonas</taxon>
    </lineage>
</organism>
<evidence type="ECO:0000256" key="2">
    <source>
        <dbReference type="ARBA" id="ARBA00022741"/>
    </source>
</evidence>
<feature type="region of interest" description="Disordered" evidence="4">
    <location>
        <begin position="148"/>
        <end position="184"/>
    </location>
</feature>
<sequence>MNTYKNLGGAILRRCFHSLKTNCESIPFILEEYDRGLRQSLLKPDTSQADAVKALHLIQQYLQTTWGSSNNYRPLAGSTEHCTASTEHASEAAVPGELQASHISGAYLWGPVGSGKTMCMNLFYRTLPLSEASSFTIFQGEQQLLESPPSSSHLITAGESLPSSSASSATDTCESGSQSGRLVGKLGSNKRRLHFHEFMLQVHQRLHTLQQSRSKVIGKSRFGLPVYRYAEPQVDPLDRVVMEIATSTRVLCLDELHVTDVADAMILARLLEGVLYHGTLVVFTSNRPPKDLYKGGLSRKYFEPFIEVIEDSMAVVRVGSGMDYRSEESTSCTFSSLKNRSAVLRERVAAAKRAVIASTHTTDQGLLLCGSSHDGGRLKDTCWASATRGWQKVYQKKLQVSYGRTLSIPLIAVPSDSSSVVTASGLSVSSSVIEASGPNSYGERVTSSGFGDGAAYFCFEQLCGEEGLKDPNGSALRTVLGASDYLQICRTFPIIFIANIPEFKADDRDAARRFVTLLDVLYEEACCLICSAQVPPNQLFQPLLELAKLEGVNPSLGRSQKVDRSNSSKPAAASVPSSSAAVAGYGRMGERPPGTSPTANKALLQEEVIMYHRASSRLTELCQVSQN</sequence>
<feature type="compositionally biased region" description="Polar residues" evidence="4">
    <location>
        <begin position="170"/>
        <end position="180"/>
    </location>
</feature>
<dbReference type="GO" id="GO:0005739">
    <property type="term" value="C:mitochondrion"/>
    <property type="evidence" value="ECO:0007669"/>
    <property type="project" value="TreeGrafter"/>
</dbReference>
<evidence type="ECO:0000313" key="5">
    <source>
        <dbReference type="EMBL" id="GAX73953.1"/>
    </source>
</evidence>
<dbReference type="GO" id="GO:0016887">
    <property type="term" value="F:ATP hydrolysis activity"/>
    <property type="evidence" value="ECO:0007669"/>
    <property type="project" value="InterPro"/>
</dbReference>
<dbReference type="OrthoDB" id="548867at2759"/>
<evidence type="ECO:0000256" key="4">
    <source>
        <dbReference type="SAM" id="MobiDB-lite"/>
    </source>
</evidence>
<proteinExistence type="inferred from homology"/>
<dbReference type="PANTHER" id="PTHR12169:SF29">
    <property type="entry name" value="AFG1-LIKE ATPASE FAMILY PROTEIN"/>
    <property type="match status" value="1"/>
</dbReference>
<evidence type="ECO:0000256" key="3">
    <source>
        <dbReference type="ARBA" id="ARBA00022840"/>
    </source>
</evidence>
<dbReference type="NCBIfam" id="NF040713">
    <property type="entry name" value="ZapE"/>
    <property type="match status" value="1"/>
</dbReference>
<dbReference type="InterPro" id="IPR027417">
    <property type="entry name" value="P-loop_NTPase"/>
</dbReference>
<dbReference type="PANTHER" id="PTHR12169">
    <property type="entry name" value="ATPASE N2B"/>
    <property type="match status" value="1"/>
</dbReference>
<gene>
    <name evidence="5" type="ORF">CEUSTIGMA_g1403.t1</name>
</gene>
<reference evidence="5 6" key="1">
    <citation type="submission" date="2017-08" db="EMBL/GenBank/DDBJ databases">
        <title>Acidophilic green algal genome provides insights into adaptation to an acidic environment.</title>
        <authorList>
            <person name="Hirooka S."/>
            <person name="Hirose Y."/>
            <person name="Kanesaki Y."/>
            <person name="Higuchi S."/>
            <person name="Fujiwara T."/>
            <person name="Onuma R."/>
            <person name="Era A."/>
            <person name="Ohbayashi R."/>
            <person name="Uzuka A."/>
            <person name="Nozaki H."/>
            <person name="Yoshikawa H."/>
            <person name="Miyagishima S.Y."/>
        </authorList>
    </citation>
    <scope>NUCLEOTIDE SEQUENCE [LARGE SCALE GENOMIC DNA]</scope>
    <source>
        <strain evidence="5 6">NIES-2499</strain>
    </source>
</reference>
<evidence type="ECO:0000313" key="6">
    <source>
        <dbReference type="Proteomes" id="UP000232323"/>
    </source>
</evidence>
<protein>
    <recommendedName>
        <fullName evidence="7">AAA+ ATPase domain-containing protein</fullName>
    </recommendedName>
</protein>
<name>A0A250WT07_9CHLO</name>
<evidence type="ECO:0000256" key="1">
    <source>
        <dbReference type="ARBA" id="ARBA00010322"/>
    </source>
</evidence>
<comment type="caution">
    <text evidence="5">The sequence shown here is derived from an EMBL/GenBank/DDBJ whole genome shotgun (WGS) entry which is preliminary data.</text>
</comment>
<dbReference type="InterPro" id="IPR005654">
    <property type="entry name" value="ATPase_AFG1-like"/>
</dbReference>
<dbReference type="Gene3D" id="3.40.50.300">
    <property type="entry name" value="P-loop containing nucleotide triphosphate hydrolases"/>
    <property type="match status" value="1"/>
</dbReference>
<dbReference type="EMBL" id="BEGY01000005">
    <property type="protein sequence ID" value="GAX73953.1"/>
    <property type="molecule type" value="Genomic_DNA"/>
</dbReference>
<evidence type="ECO:0008006" key="7">
    <source>
        <dbReference type="Google" id="ProtNLM"/>
    </source>
</evidence>
<keyword evidence="3" id="KW-0067">ATP-binding</keyword>
<keyword evidence="2" id="KW-0547">Nucleotide-binding</keyword>
<keyword evidence="6" id="KW-1185">Reference proteome</keyword>
<dbReference type="Pfam" id="PF03969">
    <property type="entry name" value="AFG1_ATPase"/>
    <property type="match status" value="3"/>
</dbReference>
<dbReference type="SUPFAM" id="SSF52540">
    <property type="entry name" value="P-loop containing nucleoside triphosphate hydrolases"/>
    <property type="match status" value="1"/>
</dbReference>
<dbReference type="Proteomes" id="UP000232323">
    <property type="component" value="Unassembled WGS sequence"/>
</dbReference>
<comment type="similarity">
    <text evidence="1">Belongs to the AFG1 ATPase family.</text>
</comment>
<dbReference type="AlphaFoldDB" id="A0A250WT07"/>
<accession>A0A250WT07</accession>
<dbReference type="GO" id="GO:0005524">
    <property type="term" value="F:ATP binding"/>
    <property type="evidence" value="ECO:0007669"/>
    <property type="project" value="UniProtKB-KW"/>
</dbReference>